<sequence>MNLALVNRVNICSLNLDSTLLTPPQVSANPSCFQHLEFFNISRMKLCDQDAMNFDPKLQELSTSLSISSTTRWIR</sequence>
<dbReference type="VEuPathDB" id="FungiDB:RhiirA1_478671"/>
<dbReference type="EMBL" id="LLXH01003887">
    <property type="protein sequence ID" value="PKC53730.1"/>
    <property type="molecule type" value="Genomic_DNA"/>
</dbReference>
<evidence type="ECO:0000313" key="4">
    <source>
        <dbReference type="Proteomes" id="UP000232722"/>
    </source>
</evidence>
<evidence type="ECO:0000313" key="3">
    <source>
        <dbReference type="Proteomes" id="UP000232688"/>
    </source>
</evidence>
<reference evidence="1 4" key="1">
    <citation type="submission" date="2016-04" db="EMBL/GenBank/DDBJ databases">
        <title>Genome analyses suggest a sexual origin of heterokaryosis in a supposedly ancient asexual fungus.</title>
        <authorList>
            <person name="Ropars J."/>
            <person name="Sedzielewska K."/>
            <person name="Noel J."/>
            <person name="Charron P."/>
            <person name="Farinelli L."/>
            <person name="Marton T."/>
            <person name="Kruger M."/>
            <person name="Pelin A."/>
            <person name="Brachmann A."/>
            <person name="Corradi N."/>
        </authorList>
    </citation>
    <scope>NUCLEOTIDE SEQUENCE [LARGE SCALE GENOMIC DNA]</scope>
    <source>
        <strain evidence="1 4">A5</strain>
    </source>
</reference>
<protein>
    <submittedName>
        <fullName evidence="1">Uncharacterized protein</fullName>
    </submittedName>
</protein>
<reference evidence="2 3" key="4">
    <citation type="submission" date="2017-10" db="EMBL/GenBank/DDBJ databases">
        <title>Genome analyses suggest a sexual origin of heterokaryosis in a supposedly ancient asexual fungus.</title>
        <authorList>
            <person name="Corradi N."/>
            <person name="Sedzielewska K."/>
            <person name="Noel J."/>
            <person name="Charron P."/>
            <person name="Farinelli L."/>
            <person name="Marton T."/>
            <person name="Kruger M."/>
            <person name="Pelin A."/>
            <person name="Brachmann A."/>
            <person name="Corradi N."/>
        </authorList>
    </citation>
    <scope>NUCLEOTIDE SEQUENCE [LARGE SCALE GENOMIC DNA]</scope>
    <source>
        <strain evidence="2 3">A1</strain>
    </source>
</reference>
<comment type="caution">
    <text evidence="1">The sequence shown here is derived from an EMBL/GenBank/DDBJ whole genome shotgun (WGS) entry which is preliminary data.</text>
</comment>
<gene>
    <name evidence="2" type="ORF">RhiirA1_478671</name>
    <name evidence="1" type="ORF">RhiirA5_436815</name>
</gene>
<dbReference type="AlphaFoldDB" id="A0A2N0NLD4"/>
<organism evidence="1 4">
    <name type="scientific">Rhizophagus irregularis</name>
    <dbReference type="NCBI Taxonomy" id="588596"/>
    <lineage>
        <taxon>Eukaryota</taxon>
        <taxon>Fungi</taxon>
        <taxon>Fungi incertae sedis</taxon>
        <taxon>Mucoromycota</taxon>
        <taxon>Glomeromycotina</taxon>
        <taxon>Glomeromycetes</taxon>
        <taxon>Glomerales</taxon>
        <taxon>Glomeraceae</taxon>
        <taxon>Rhizophagus</taxon>
    </lineage>
</organism>
<proteinExistence type="predicted"/>
<reference evidence="1 4" key="2">
    <citation type="submission" date="2017-09" db="EMBL/GenBank/DDBJ databases">
        <title>Extensive intraspecific genome diversity in a model arbuscular mycorrhizal fungus.</title>
        <authorList>
            <person name="Chen E.C."/>
            <person name="Morin E."/>
            <person name="Beaudet D."/>
            <person name="Noel J."/>
            <person name="Ndikumana S."/>
            <person name="Charron P."/>
            <person name="St-Onge C."/>
            <person name="Giorgi J."/>
            <person name="Grigoriev I.V."/>
            <person name="Roux C."/>
            <person name="Martin F.M."/>
            <person name="Corradi N."/>
        </authorList>
    </citation>
    <scope>NUCLEOTIDE SEQUENCE [LARGE SCALE GENOMIC DNA]</scope>
    <source>
        <strain evidence="1 4">A5</strain>
    </source>
</reference>
<name>A0A2N0NLD4_9GLOM</name>
<dbReference type="Proteomes" id="UP000232688">
    <property type="component" value="Unassembled WGS sequence"/>
</dbReference>
<reference evidence="2 3" key="3">
    <citation type="submission" date="2017-10" db="EMBL/GenBank/DDBJ databases">
        <title>Extensive intraspecific genome diversity in a model arbuscular mycorrhizal fungus.</title>
        <authorList>
            <person name="Chen E.C.H."/>
            <person name="Morin E."/>
            <person name="Baudet D."/>
            <person name="Noel J."/>
            <person name="Ndikumana S."/>
            <person name="Charron P."/>
            <person name="St-Onge C."/>
            <person name="Giorgi J."/>
            <person name="Grigoriev I.V."/>
            <person name="Roux C."/>
            <person name="Martin F.M."/>
            <person name="Corradi N."/>
        </authorList>
    </citation>
    <scope>NUCLEOTIDE SEQUENCE [LARGE SCALE GENOMIC DNA]</scope>
    <source>
        <strain evidence="2 3">A1</strain>
    </source>
</reference>
<evidence type="ECO:0000313" key="1">
    <source>
        <dbReference type="EMBL" id="PKB95390.1"/>
    </source>
</evidence>
<accession>A0A2N0NLD4</accession>
<dbReference type="EMBL" id="LLXJ01004837">
    <property type="protein sequence ID" value="PKB95390.1"/>
    <property type="molecule type" value="Genomic_DNA"/>
</dbReference>
<dbReference type="Proteomes" id="UP000232722">
    <property type="component" value="Unassembled WGS sequence"/>
</dbReference>
<evidence type="ECO:0000313" key="2">
    <source>
        <dbReference type="EMBL" id="PKC53730.1"/>
    </source>
</evidence>